<evidence type="ECO:0000313" key="8">
    <source>
        <dbReference type="Proteomes" id="UP000176244"/>
    </source>
</evidence>
<reference evidence="5 8" key="1">
    <citation type="submission" date="2015-09" db="EMBL/GenBank/DDBJ databases">
        <title>Genome sequence of Acetobacterium wieringae DSM 1911.</title>
        <authorList>
            <person name="Poehlein A."/>
            <person name="Bengelsdorf F.R."/>
            <person name="Schiel-Bengelsdorf B."/>
            <person name="Duerre P."/>
            <person name="Daniel R."/>
        </authorList>
    </citation>
    <scope>NUCLEOTIDE SEQUENCE [LARGE SCALE GENOMIC DNA]</scope>
    <source>
        <strain evidence="5 8">DSM 1911</strain>
    </source>
</reference>
<dbReference type="Proteomes" id="UP000322619">
    <property type="component" value="Unassembled WGS sequence"/>
</dbReference>
<dbReference type="AlphaFoldDB" id="A0A1F2PER1"/>
<reference evidence="6 9" key="2">
    <citation type="submission" date="2019-08" db="EMBL/GenBank/DDBJ databases">
        <title>Isolation and enrichment of carboxydotrophic bacteria from anaerobic sludge for the production of bio-based chemicals from syngas.</title>
        <authorList>
            <person name="Antares A.L."/>
            <person name="Moreira J."/>
            <person name="Diender M."/>
            <person name="Parshina S.N."/>
            <person name="Stams A.J.M."/>
            <person name="Alves M."/>
            <person name="Alves J.I."/>
            <person name="Sousa D.Z."/>
        </authorList>
    </citation>
    <scope>NUCLEOTIDE SEQUENCE [LARGE SCALE GENOMIC DNA]</scope>
    <source>
        <strain evidence="6 9">JM</strain>
    </source>
</reference>
<evidence type="ECO:0000313" key="10">
    <source>
        <dbReference type="Proteomes" id="UP001163550"/>
    </source>
</evidence>
<dbReference type="Proteomes" id="UP000176244">
    <property type="component" value="Unassembled WGS sequence"/>
</dbReference>
<dbReference type="OrthoDB" id="9784774at2"/>
<feature type="domain" description="HIT" evidence="4">
    <location>
        <begin position="6"/>
        <end position="114"/>
    </location>
</feature>
<evidence type="ECO:0000256" key="1">
    <source>
        <dbReference type="PIRSR" id="PIRSR601310-1"/>
    </source>
</evidence>
<dbReference type="Proteomes" id="UP001163550">
    <property type="component" value="Chromosome"/>
</dbReference>
<evidence type="ECO:0000313" key="9">
    <source>
        <dbReference type="Proteomes" id="UP000322619"/>
    </source>
</evidence>
<dbReference type="EMBL" id="CP087994">
    <property type="protein sequence ID" value="UYO63685.1"/>
    <property type="molecule type" value="Genomic_DNA"/>
</dbReference>
<keyword evidence="10" id="KW-1185">Reference proteome</keyword>
<evidence type="ECO:0000313" key="7">
    <source>
        <dbReference type="EMBL" id="UYO63685.1"/>
    </source>
</evidence>
<dbReference type="Gene3D" id="3.30.428.10">
    <property type="entry name" value="HIT-like"/>
    <property type="match status" value="1"/>
</dbReference>
<dbReference type="InterPro" id="IPR001310">
    <property type="entry name" value="Histidine_triad_HIT"/>
</dbReference>
<dbReference type="Pfam" id="PF01230">
    <property type="entry name" value="HIT"/>
    <property type="match status" value="1"/>
</dbReference>
<name>A0A1F2PER1_9FIRM</name>
<sequence>MSQDCIFCKIVNKEIPADVVYEDDRVIAFNDIAPQAPVHVIIIPKEHFDSILSVQAGNDIICHVHTVANRIALKTGIAESGFRLVNNCGKDGNQTVPHLHYHLLGGRPLLWPPG</sequence>
<dbReference type="SUPFAM" id="SSF54197">
    <property type="entry name" value="HIT-like"/>
    <property type="match status" value="1"/>
</dbReference>
<evidence type="ECO:0000259" key="4">
    <source>
        <dbReference type="PROSITE" id="PS51084"/>
    </source>
</evidence>
<reference evidence="7" key="3">
    <citation type="submission" date="2021-11" db="EMBL/GenBank/DDBJ databases">
        <title>Isoprene-degrading acetogen.</title>
        <authorList>
            <person name="Yang Y."/>
            <person name="Jin H."/>
            <person name="Yan J."/>
        </authorList>
    </citation>
    <scope>NUCLEOTIDE SEQUENCE</scope>
    <source>
        <strain evidence="7">Berkeley</strain>
    </source>
</reference>
<dbReference type="PROSITE" id="PS51084">
    <property type="entry name" value="HIT_2"/>
    <property type="match status" value="1"/>
</dbReference>
<dbReference type="InterPro" id="IPR036265">
    <property type="entry name" value="HIT-like_sf"/>
</dbReference>
<organism evidence="5 8">
    <name type="scientific">Acetobacterium wieringae</name>
    <dbReference type="NCBI Taxonomy" id="52694"/>
    <lineage>
        <taxon>Bacteria</taxon>
        <taxon>Bacillati</taxon>
        <taxon>Bacillota</taxon>
        <taxon>Clostridia</taxon>
        <taxon>Eubacteriales</taxon>
        <taxon>Eubacteriaceae</taxon>
        <taxon>Acetobacterium</taxon>
    </lineage>
</organism>
<accession>A0A1F2PER1</accession>
<dbReference type="EMBL" id="VSLA01000013">
    <property type="protein sequence ID" value="TYC85802.1"/>
    <property type="molecule type" value="Genomic_DNA"/>
</dbReference>
<keyword evidence="5" id="KW-0378">Hydrolase</keyword>
<evidence type="ECO:0000256" key="2">
    <source>
        <dbReference type="PIRSR" id="PIRSR601310-3"/>
    </source>
</evidence>
<dbReference type="STRING" id="52694.ACWI_25090"/>
<evidence type="ECO:0000313" key="6">
    <source>
        <dbReference type="EMBL" id="TYC85802.1"/>
    </source>
</evidence>
<dbReference type="PRINTS" id="PR00332">
    <property type="entry name" value="HISTRIAD"/>
</dbReference>
<feature type="short sequence motif" description="Histidine triad motif" evidence="2 3">
    <location>
        <begin position="98"/>
        <end position="102"/>
    </location>
</feature>
<protein>
    <submittedName>
        <fullName evidence="5">HIT-like protein</fullName>
        <ecNumber evidence="5">3.-.-.-</ecNumber>
    </submittedName>
    <submittedName>
        <fullName evidence="6">Histidine triad nucleotide-binding protein</fullName>
    </submittedName>
</protein>
<dbReference type="RefSeq" id="WP_070371788.1">
    <property type="nucleotide sequence ID" value="NZ_CABIIK010000045.1"/>
</dbReference>
<feature type="active site" description="Tele-AMP-histidine intermediate" evidence="1">
    <location>
        <position position="100"/>
    </location>
</feature>
<dbReference type="EMBL" id="LKEU01000035">
    <property type="protein sequence ID" value="OFV69870.1"/>
    <property type="molecule type" value="Genomic_DNA"/>
</dbReference>
<dbReference type="PANTHER" id="PTHR23089">
    <property type="entry name" value="HISTIDINE TRIAD HIT PROTEIN"/>
    <property type="match status" value="1"/>
</dbReference>
<dbReference type="EC" id="3.-.-.-" evidence="5"/>
<dbReference type="InterPro" id="IPR011146">
    <property type="entry name" value="HIT-like"/>
</dbReference>
<dbReference type="CDD" id="cd01276">
    <property type="entry name" value="PKCI_related"/>
    <property type="match status" value="1"/>
</dbReference>
<proteinExistence type="predicted"/>
<gene>
    <name evidence="5" type="ORF">ACWI_25090</name>
    <name evidence="6" type="ORF">FXB42_07970</name>
    <name evidence="7" type="ORF">LNN31_04435</name>
</gene>
<evidence type="ECO:0000313" key="5">
    <source>
        <dbReference type="EMBL" id="OFV69870.1"/>
    </source>
</evidence>
<evidence type="ECO:0000256" key="3">
    <source>
        <dbReference type="PROSITE-ProRule" id="PRU00464"/>
    </source>
</evidence>
<dbReference type="GO" id="GO:0016787">
    <property type="term" value="F:hydrolase activity"/>
    <property type="evidence" value="ECO:0007669"/>
    <property type="project" value="UniProtKB-KW"/>
</dbReference>